<gene>
    <name evidence="1" type="ORF">ADCFC_17020</name>
</gene>
<dbReference type="Proteomes" id="UP000501727">
    <property type="component" value="Chromosome"/>
</dbReference>
<reference evidence="2" key="2">
    <citation type="submission" date="2020-03" db="EMBL/GenBank/DDBJ databases">
        <title>Complete Genome Sequence of Adlercreutzia sp. strain 8CFCBH1 Producing Equol, Isolated from Healthy Japanese Feces.</title>
        <authorList>
            <person name="Ogata Y."/>
            <person name="Sakamoto M."/>
            <person name="Ohkuma M."/>
            <person name="Hattori M."/>
            <person name="Suda W."/>
        </authorList>
    </citation>
    <scope>NUCLEOTIDE SEQUENCE [LARGE SCALE GENOMIC DNA]</scope>
    <source>
        <strain evidence="2">8CFCBH1</strain>
    </source>
</reference>
<accession>A0A6F8SMA3</accession>
<sequence length="57" mass="6462">MEGSAFSPQTQTLLEGMFDRHLTEGGFPGVQNRLNEDRIETDAGPIDVVPAWKWFLR</sequence>
<dbReference type="EMBL" id="AP022829">
    <property type="protein sequence ID" value="BCA89205.1"/>
    <property type="molecule type" value="Genomic_DNA"/>
</dbReference>
<reference evidence="2" key="1">
    <citation type="journal article" date="2020" name="Microbiol. Resour. Announc.">
        <title>Complete Genome Sequence of Adlercreutzia sp. Strain 8CFCBH1, a Potent Producer of Equol, Isolated from Healthy Japanese Feces.</title>
        <authorList>
            <person name="Ogata Y."/>
            <person name="Sakamoto M."/>
            <person name="Ohkuma M."/>
            <person name="Hattori M."/>
            <person name="Suda W."/>
        </authorList>
    </citation>
    <scope>NUCLEOTIDE SEQUENCE [LARGE SCALE GENOMIC DNA]</scope>
    <source>
        <strain evidence="2">8CFCBH1</strain>
    </source>
</reference>
<dbReference type="KEGG" id="ahat:ADCFC_18240"/>
<dbReference type="RefSeq" id="WP_157012951.1">
    <property type="nucleotide sequence ID" value="NZ_AP022829.1"/>
</dbReference>
<organism evidence="1 2">
    <name type="scientific">Adlercreutzia hattorii</name>
    <dbReference type="NCBI Taxonomy" id="2707299"/>
    <lineage>
        <taxon>Bacteria</taxon>
        <taxon>Bacillati</taxon>
        <taxon>Actinomycetota</taxon>
        <taxon>Coriobacteriia</taxon>
        <taxon>Eggerthellales</taxon>
        <taxon>Eggerthellaceae</taxon>
        <taxon>Adlercreutzia</taxon>
    </lineage>
</organism>
<evidence type="ECO:0000313" key="2">
    <source>
        <dbReference type="Proteomes" id="UP000501727"/>
    </source>
</evidence>
<evidence type="ECO:0000313" key="1">
    <source>
        <dbReference type="EMBL" id="BCA89205.1"/>
    </source>
</evidence>
<proteinExistence type="predicted"/>
<keyword evidence="2" id="KW-1185">Reference proteome</keyword>
<dbReference type="AlphaFoldDB" id="A0A6F8SMA3"/>
<protein>
    <submittedName>
        <fullName evidence="1">Uncharacterized protein</fullName>
    </submittedName>
</protein>
<name>A0A6F8SMA3_9ACTN</name>